<dbReference type="Proteomes" id="UP000886998">
    <property type="component" value="Unassembled WGS sequence"/>
</dbReference>
<comment type="caution">
    <text evidence="1">The sequence shown here is derived from an EMBL/GenBank/DDBJ whole genome shotgun (WGS) entry which is preliminary data.</text>
</comment>
<name>A0A8X6YA81_9ARAC</name>
<dbReference type="AlphaFoldDB" id="A0A8X6YA81"/>
<keyword evidence="2" id="KW-1185">Reference proteome</keyword>
<reference evidence="1" key="1">
    <citation type="submission" date="2020-08" db="EMBL/GenBank/DDBJ databases">
        <title>Multicomponent nature underlies the extraordinary mechanical properties of spider dragline silk.</title>
        <authorList>
            <person name="Kono N."/>
            <person name="Nakamura H."/>
            <person name="Mori M."/>
            <person name="Yoshida Y."/>
            <person name="Ohtoshi R."/>
            <person name="Malay A.D."/>
            <person name="Moran D.A.P."/>
            <person name="Tomita M."/>
            <person name="Numata K."/>
            <person name="Arakawa K."/>
        </authorList>
    </citation>
    <scope>NUCLEOTIDE SEQUENCE</scope>
</reference>
<sequence>MAVTAHKHGPSTPKQFKLMLSGSMGMENAFFFREPTRSLYIYGQDSEQHSLHLNIVNDRVHSFDLYNVPLITFNRATHFAHLVSNWFEKH</sequence>
<protein>
    <submittedName>
        <fullName evidence="1">Uncharacterized protein</fullName>
    </submittedName>
</protein>
<accession>A0A8X6YA81</accession>
<evidence type="ECO:0000313" key="2">
    <source>
        <dbReference type="Proteomes" id="UP000886998"/>
    </source>
</evidence>
<evidence type="ECO:0000313" key="1">
    <source>
        <dbReference type="EMBL" id="GFY68397.1"/>
    </source>
</evidence>
<gene>
    <name evidence="1" type="ORF">TNIN_490891</name>
</gene>
<organism evidence="1 2">
    <name type="scientific">Trichonephila inaurata madagascariensis</name>
    <dbReference type="NCBI Taxonomy" id="2747483"/>
    <lineage>
        <taxon>Eukaryota</taxon>
        <taxon>Metazoa</taxon>
        <taxon>Ecdysozoa</taxon>
        <taxon>Arthropoda</taxon>
        <taxon>Chelicerata</taxon>
        <taxon>Arachnida</taxon>
        <taxon>Araneae</taxon>
        <taxon>Araneomorphae</taxon>
        <taxon>Entelegynae</taxon>
        <taxon>Araneoidea</taxon>
        <taxon>Nephilidae</taxon>
        <taxon>Trichonephila</taxon>
        <taxon>Trichonephila inaurata</taxon>
    </lineage>
</organism>
<dbReference type="EMBL" id="BMAV01017042">
    <property type="protein sequence ID" value="GFY68397.1"/>
    <property type="molecule type" value="Genomic_DNA"/>
</dbReference>
<proteinExistence type="predicted"/>